<dbReference type="OrthoDB" id="9808591at2"/>
<keyword evidence="17" id="KW-1185">Reference proteome</keyword>
<evidence type="ECO:0000259" key="15">
    <source>
        <dbReference type="PROSITE" id="PS51918"/>
    </source>
</evidence>
<dbReference type="RefSeq" id="WP_084665715.1">
    <property type="nucleotide sequence ID" value="NZ_LT838272.1"/>
</dbReference>
<dbReference type="PIRSF" id="PIRSF037420">
    <property type="entry name" value="PQQ_syn_pqqE"/>
    <property type="match status" value="1"/>
</dbReference>
<dbReference type="SFLD" id="SFLDG01067">
    <property type="entry name" value="SPASM/twitch_domain_containing"/>
    <property type="match status" value="1"/>
</dbReference>
<protein>
    <recommendedName>
        <fullName evidence="12">Mycofactocin maturase MftC</fullName>
        <ecNumber evidence="10">1.3.98.7</ecNumber>
        <ecNumber evidence="11">4.1.99.26</ecNumber>
    </recommendedName>
    <alternativeName>
        <fullName evidence="14">[Mycofactocin precursor peptide]-pyrrolidinone derivative synthase</fullName>
    </alternativeName>
    <alternativeName>
        <fullName evidence="13">[Mycofactocin precursor peptide]-tyrosine decarboxylase</fullName>
    </alternativeName>
</protein>
<dbReference type="InterPro" id="IPR034480">
    <property type="entry name" value="Heme_synthase-like"/>
</dbReference>
<evidence type="ECO:0000256" key="11">
    <source>
        <dbReference type="ARBA" id="ARBA00066804"/>
    </source>
</evidence>
<dbReference type="PANTHER" id="PTHR11228:SF7">
    <property type="entry name" value="PQQA PEPTIDE CYCLASE"/>
    <property type="match status" value="1"/>
</dbReference>
<dbReference type="SFLD" id="SFLDF00543">
    <property type="entry name" value="alternative_heme_biosynthesis"/>
    <property type="match status" value="1"/>
</dbReference>
<dbReference type="InterPro" id="IPR013785">
    <property type="entry name" value="Aldolase_TIM"/>
</dbReference>
<organism evidence="16 17">
    <name type="scientific">Thermanaeromonas toyohensis ToBE</name>
    <dbReference type="NCBI Taxonomy" id="698762"/>
    <lineage>
        <taxon>Bacteria</taxon>
        <taxon>Bacillati</taxon>
        <taxon>Bacillota</taxon>
        <taxon>Clostridia</taxon>
        <taxon>Neomoorellales</taxon>
        <taxon>Neomoorellaceae</taxon>
        <taxon>Thermanaeromonas</taxon>
    </lineage>
</organism>
<dbReference type="GO" id="GO:0006783">
    <property type="term" value="P:heme biosynthetic process"/>
    <property type="evidence" value="ECO:0007669"/>
    <property type="project" value="TreeGrafter"/>
</dbReference>
<evidence type="ECO:0000256" key="12">
    <source>
        <dbReference type="ARBA" id="ARBA00074337"/>
    </source>
</evidence>
<dbReference type="GO" id="GO:0016491">
    <property type="term" value="F:oxidoreductase activity"/>
    <property type="evidence" value="ECO:0007669"/>
    <property type="project" value="InterPro"/>
</dbReference>
<dbReference type="PANTHER" id="PTHR11228">
    <property type="entry name" value="RADICAL SAM DOMAIN PROTEIN"/>
    <property type="match status" value="1"/>
</dbReference>
<dbReference type="InterPro" id="IPR034479">
    <property type="entry name" value="AhbC-like"/>
</dbReference>
<evidence type="ECO:0000256" key="4">
    <source>
        <dbReference type="ARBA" id="ARBA00022723"/>
    </source>
</evidence>
<keyword evidence="6" id="KW-0411">Iron-sulfur</keyword>
<dbReference type="AlphaFoldDB" id="A0A1W1VXS2"/>
<evidence type="ECO:0000256" key="14">
    <source>
        <dbReference type="ARBA" id="ARBA00079192"/>
    </source>
</evidence>
<dbReference type="SFLD" id="SFLDG01385">
    <property type="entry name" value="heme_carboxy_lyase_like"/>
    <property type="match status" value="1"/>
</dbReference>
<dbReference type="Proteomes" id="UP000192569">
    <property type="component" value="Chromosome I"/>
</dbReference>
<evidence type="ECO:0000256" key="2">
    <source>
        <dbReference type="ARBA" id="ARBA00022485"/>
    </source>
</evidence>
<reference evidence="16 17" key="1">
    <citation type="submission" date="2017-04" db="EMBL/GenBank/DDBJ databases">
        <authorList>
            <person name="Afonso C.L."/>
            <person name="Miller P.J."/>
            <person name="Scott M.A."/>
            <person name="Spackman E."/>
            <person name="Goraichik I."/>
            <person name="Dimitrov K.M."/>
            <person name="Suarez D.L."/>
            <person name="Swayne D.E."/>
        </authorList>
    </citation>
    <scope>NUCLEOTIDE SEQUENCE [LARGE SCALE GENOMIC DNA]</scope>
    <source>
        <strain evidence="16 17">ToBE</strain>
    </source>
</reference>
<dbReference type="FunFam" id="3.20.20.70:FF:000188">
    <property type="entry name" value="Mycofactocin radical SAM maturase MftC"/>
    <property type="match status" value="1"/>
</dbReference>
<evidence type="ECO:0000313" key="16">
    <source>
        <dbReference type="EMBL" id="SMB98138.1"/>
    </source>
</evidence>
<evidence type="ECO:0000256" key="8">
    <source>
        <dbReference type="ARBA" id="ARBA00051525"/>
    </source>
</evidence>
<evidence type="ECO:0000256" key="6">
    <source>
        <dbReference type="ARBA" id="ARBA00023014"/>
    </source>
</evidence>
<dbReference type="GO" id="GO:0046872">
    <property type="term" value="F:metal ion binding"/>
    <property type="evidence" value="ECO:0007669"/>
    <property type="project" value="UniProtKB-KW"/>
</dbReference>
<dbReference type="InterPro" id="IPR023885">
    <property type="entry name" value="4Fe4S-binding_SPASM_dom"/>
</dbReference>
<dbReference type="EC" id="1.3.98.7" evidence="10"/>
<dbReference type="PROSITE" id="PS51918">
    <property type="entry name" value="RADICAL_SAM"/>
    <property type="match status" value="1"/>
</dbReference>
<dbReference type="InterPro" id="IPR017200">
    <property type="entry name" value="PqqE-like"/>
</dbReference>
<evidence type="ECO:0000313" key="17">
    <source>
        <dbReference type="Proteomes" id="UP000192569"/>
    </source>
</evidence>
<comment type="cofactor">
    <cofactor evidence="1">
        <name>[4Fe-4S] cluster</name>
        <dbReference type="ChEBI" id="CHEBI:49883"/>
    </cofactor>
</comment>
<comment type="catalytic activity">
    <reaction evidence="8">
        <text>[mycofactocin precursor peptide]-C-terminal glycyl-L-valyl-L-tyrosine + S-adenosyl-L-methionine = [mycofactocin precursor peptide]-C-terminal glycyl-N-{[2-(4-hydroxyphenyl)ethenyl]-3-methylbutanamide} + 5'-deoxyadenosine + L-methionine + CO2</text>
        <dbReference type="Rhea" id="RHEA:65492"/>
        <dbReference type="Rhea" id="RHEA-COMP:16815"/>
        <dbReference type="Rhea" id="RHEA-COMP:16816"/>
        <dbReference type="ChEBI" id="CHEBI:16526"/>
        <dbReference type="ChEBI" id="CHEBI:17319"/>
        <dbReference type="ChEBI" id="CHEBI:57844"/>
        <dbReference type="ChEBI" id="CHEBI:59789"/>
        <dbReference type="ChEBI" id="CHEBI:156515"/>
        <dbReference type="ChEBI" id="CHEBI:156517"/>
        <dbReference type="EC" id="1.3.98.7"/>
    </reaction>
</comment>
<dbReference type="InterPro" id="IPR006638">
    <property type="entry name" value="Elp3/MiaA/NifB-like_rSAM"/>
</dbReference>
<dbReference type="InterPro" id="IPR007197">
    <property type="entry name" value="rSAM"/>
</dbReference>
<evidence type="ECO:0000256" key="13">
    <source>
        <dbReference type="ARBA" id="ARBA00077306"/>
    </source>
</evidence>
<sequence length="392" mass="43883">MISLTKLLCGDSFYGDTLRYAPSSHTARAGAREDSGPVVVWNCTRACNLKCRHCYAEATREPEPGELTTAEAKALVDDLASFRVPVLLLSGGEPLLRRDIFDLIAYAANRDIRVVLSTNGTLIDASTARKLKILGVSYVGISLDGVDSAHDSFRGQKGAFVQALEGIRHCLTAGQRVGLRFTLSKDTVKQVPDILYLVEEEGIPRVCFYHLVYTGRGSRLAERDLSHEETREVMDLLIERVYRWQRKGKKVEMLTVDNHADGPYLYLYLKKENPERAAQALELLRLNGGNRSGMAIAAIDWEGGVHPDQFTLHHTVGHIREEPFSRIWSEAKHPILSGLRDRKPLLKGRCQQCSWLDICNGNCRARAEAVTGDFWEADPACYLTEEEIREKA</sequence>
<dbReference type="Pfam" id="PF04055">
    <property type="entry name" value="Radical_SAM"/>
    <property type="match status" value="1"/>
</dbReference>
<keyword evidence="7" id="KW-0456">Lyase</keyword>
<dbReference type="SFLD" id="SFLDS00029">
    <property type="entry name" value="Radical_SAM"/>
    <property type="match status" value="1"/>
</dbReference>
<gene>
    <name evidence="16" type="ORF">SAMN00808754_2151</name>
</gene>
<dbReference type="SUPFAM" id="SSF102114">
    <property type="entry name" value="Radical SAM enzymes"/>
    <property type="match status" value="1"/>
</dbReference>
<dbReference type="InterPro" id="IPR058240">
    <property type="entry name" value="rSAM_sf"/>
</dbReference>
<proteinExistence type="predicted"/>
<evidence type="ECO:0000256" key="7">
    <source>
        <dbReference type="ARBA" id="ARBA00023239"/>
    </source>
</evidence>
<evidence type="ECO:0000256" key="9">
    <source>
        <dbReference type="ARBA" id="ARBA00051925"/>
    </source>
</evidence>
<comment type="catalytic activity">
    <reaction evidence="9">
        <text>[mycofactocin precursor peptide]-C-terminal glycyl-N-{[2-(4-hydroxyphenyl)ethenyl]-3-methylbutanamide} + AH2 + S-adenosyl-L-methionine = [mycofactocin precursor peptide]-C-terminal glycyl-N-{5-[(4-hydroxyphenyl)methyl]-4,4-dimethyl-2-oxopyrrolidin-3-yl}acetamide + 5'-deoxyadenosine + L-methionine + A + H(+)</text>
        <dbReference type="Rhea" id="RHEA:65500"/>
        <dbReference type="Rhea" id="RHEA-COMP:16816"/>
        <dbReference type="Rhea" id="RHEA-COMP:16818"/>
        <dbReference type="ChEBI" id="CHEBI:13193"/>
        <dbReference type="ChEBI" id="CHEBI:15378"/>
        <dbReference type="ChEBI" id="CHEBI:17319"/>
        <dbReference type="ChEBI" id="CHEBI:17499"/>
        <dbReference type="ChEBI" id="CHEBI:57844"/>
        <dbReference type="ChEBI" id="CHEBI:59789"/>
        <dbReference type="ChEBI" id="CHEBI:156517"/>
        <dbReference type="ChEBI" id="CHEBI:156518"/>
        <dbReference type="EC" id="4.1.99.26"/>
    </reaction>
</comment>
<dbReference type="STRING" id="698762.SAMN00808754_2151"/>
<evidence type="ECO:0000256" key="1">
    <source>
        <dbReference type="ARBA" id="ARBA00001966"/>
    </source>
</evidence>
<dbReference type="EMBL" id="LT838272">
    <property type="protein sequence ID" value="SMB98138.1"/>
    <property type="molecule type" value="Genomic_DNA"/>
</dbReference>
<name>A0A1W1VXS2_9FIRM</name>
<keyword evidence="4" id="KW-0479">Metal-binding</keyword>
<feature type="domain" description="Radical SAM core" evidence="15">
    <location>
        <begin position="33"/>
        <end position="243"/>
    </location>
</feature>
<dbReference type="NCBIfam" id="TIGR04085">
    <property type="entry name" value="rSAM_more_4Fe4S"/>
    <property type="match status" value="1"/>
</dbReference>
<dbReference type="GO" id="GO:0051539">
    <property type="term" value="F:4 iron, 4 sulfur cluster binding"/>
    <property type="evidence" value="ECO:0007669"/>
    <property type="project" value="UniProtKB-KW"/>
</dbReference>
<evidence type="ECO:0000256" key="5">
    <source>
        <dbReference type="ARBA" id="ARBA00023004"/>
    </source>
</evidence>
<accession>A0A1W1VXS2</accession>
<dbReference type="CDD" id="cd01335">
    <property type="entry name" value="Radical_SAM"/>
    <property type="match status" value="1"/>
</dbReference>
<dbReference type="SMART" id="SM00729">
    <property type="entry name" value="Elp3"/>
    <property type="match status" value="1"/>
</dbReference>
<dbReference type="SFLD" id="SFLDG01386">
    <property type="entry name" value="main_SPASM_domain-containing"/>
    <property type="match status" value="1"/>
</dbReference>
<keyword evidence="5" id="KW-0408">Iron</keyword>
<keyword evidence="2" id="KW-0004">4Fe-4S</keyword>
<evidence type="ECO:0000256" key="10">
    <source>
        <dbReference type="ARBA" id="ARBA00066739"/>
    </source>
</evidence>
<dbReference type="EC" id="4.1.99.26" evidence="11"/>
<keyword evidence="3" id="KW-0949">S-adenosyl-L-methionine</keyword>
<evidence type="ECO:0000256" key="3">
    <source>
        <dbReference type="ARBA" id="ARBA00022691"/>
    </source>
</evidence>
<dbReference type="InterPro" id="IPR050377">
    <property type="entry name" value="Radical_SAM_PqqE_MftC-like"/>
</dbReference>
<dbReference type="Gene3D" id="3.20.20.70">
    <property type="entry name" value="Aldolase class I"/>
    <property type="match status" value="1"/>
</dbReference>
<dbReference type="CDD" id="cd21123">
    <property type="entry name" value="SPASM_MftC-like"/>
    <property type="match status" value="1"/>
</dbReference>